<dbReference type="EMBL" id="VSRR010033731">
    <property type="protein sequence ID" value="MPC71892.1"/>
    <property type="molecule type" value="Genomic_DNA"/>
</dbReference>
<accession>A0A5B7HKU1</accession>
<dbReference type="AlphaFoldDB" id="A0A5B7HKU1"/>
<protein>
    <submittedName>
        <fullName evidence="1">Uncharacterized protein</fullName>
    </submittedName>
</protein>
<proteinExistence type="predicted"/>
<dbReference type="Proteomes" id="UP000324222">
    <property type="component" value="Unassembled WGS sequence"/>
</dbReference>
<evidence type="ECO:0000313" key="2">
    <source>
        <dbReference type="Proteomes" id="UP000324222"/>
    </source>
</evidence>
<sequence length="104" mass="11068">MPLTSFLIGCAVQQHDIMQDLQCTGTKAQNTVDTSSALTCESGKGKAQPLSKSLHFSPGNGVDACLSRPVEEDSLCRAVVKKILPALVKALAKEKITTWLLAVN</sequence>
<keyword evidence="2" id="KW-1185">Reference proteome</keyword>
<gene>
    <name evidence="1" type="ORF">E2C01_066183</name>
</gene>
<name>A0A5B7HKU1_PORTR</name>
<comment type="caution">
    <text evidence="1">The sequence shown here is derived from an EMBL/GenBank/DDBJ whole genome shotgun (WGS) entry which is preliminary data.</text>
</comment>
<evidence type="ECO:0000313" key="1">
    <source>
        <dbReference type="EMBL" id="MPC71892.1"/>
    </source>
</evidence>
<reference evidence="1 2" key="1">
    <citation type="submission" date="2019-05" db="EMBL/GenBank/DDBJ databases">
        <title>Another draft genome of Portunus trituberculatus and its Hox gene families provides insights of decapod evolution.</title>
        <authorList>
            <person name="Jeong J.-H."/>
            <person name="Song I."/>
            <person name="Kim S."/>
            <person name="Choi T."/>
            <person name="Kim D."/>
            <person name="Ryu S."/>
            <person name="Kim W."/>
        </authorList>
    </citation>
    <scope>NUCLEOTIDE SEQUENCE [LARGE SCALE GENOMIC DNA]</scope>
    <source>
        <tissue evidence="1">Muscle</tissue>
    </source>
</reference>
<organism evidence="1 2">
    <name type="scientific">Portunus trituberculatus</name>
    <name type="common">Swimming crab</name>
    <name type="synonym">Neptunus trituberculatus</name>
    <dbReference type="NCBI Taxonomy" id="210409"/>
    <lineage>
        <taxon>Eukaryota</taxon>
        <taxon>Metazoa</taxon>
        <taxon>Ecdysozoa</taxon>
        <taxon>Arthropoda</taxon>
        <taxon>Crustacea</taxon>
        <taxon>Multicrustacea</taxon>
        <taxon>Malacostraca</taxon>
        <taxon>Eumalacostraca</taxon>
        <taxon>Eucarida</taxon>
        <taxon>Decapoda</taxon>
        <taxon>Pleocyemata</taxon>
        <taxon>Brachyura</taxon>
        <taxon>Eubrachyura</taxon>
        <taxon>Portunoidea</taxon>
        <taxon>Portunidae</taxon>
        <taxon>Portuninae</taxon>
        <taxon>Portunus</taxon>
    </lineage>
</organism>